<dbReference type="PANTHER" id="PTHR21485:SF6">
    <property type="entry name" value="N-ACYLNEURAMINATE CYTIDYLYLTRANSFERASE-RELATED"/>
    <property type="match status" value="1"/>
</dbReference>
<organism evidence="1 2">
    <name type="scientific">Clostridium gasigenes</name>
    <dbReference type="NCBI Taxonomy" id="94869"/>
    <lineage>
        <taxon>Bacteria</taxon>
        <taxon>Bacillati</taxon>
        <taxon>Bacillota</taxon>
        <taxon>Clostridia</taxon>
        <taxon>Eubacteriales</taxon>
        <taxon>Clostridiaceae</taxon>
        <taxon>Clostridium</taxon>
    </lineage>
</organism>
<evidence type="ECO:0000313" key="2">
    <source>
        <dbReference type="Proteomes" id="UP000198597"/>
    </source>
</evidence>
<keyword evidence="2" id="KW-1185">Reference proteome</keyword>
<keyword evidence="1" id="KW-0808">Transferase</keyword>
<reference evidence="1 2" key="1">
    <citation type="submission" date="2016-10" db="EMBL/GenBank/DDBJ databases">
        <authorList>
            <person name="de Groot N.N."/>
        </authorList>
    </citation>
    <scope>NUCLEOTIDE SEQUENCE [LARGE SCALE GENOMIC DNA]</scope>
    <source>
        <strain evidence="1 2">DSM 12272</strain>
    </source>
</reference>
<name>A0A1H0TRF5_9CLOT</name>
<dbReference type="EMBL" id="FNJM01000008">
    <property type="protein sequence ID" value="SDP56574.1"/>
    <property type="molecule type" value="Genomic_DNA"/>
</dbReference>
<dbReference type="InterPro" id="IPR003329">
    <property type="entry name" value="Cytidylyl_trans"/>
</dbReference>
<dbReference type="OrthoDB" id="9805604at2"/>
<proteinExistence type="predicted"/>
<sequence length="238" mass="27214">MYKGKKILAIIPARSGSKGLRDKNIKLLNGKPLIAYTIEAAVKSNIFEDIIVSTDSVKYADISKEYGADVPFLREESLASDIATTEAVVIDMIEKLKLMNKEYDYFVILQPTSPLRDSNNIKEAIDLLLDNNLKSVVSVSKAEHSLTIYNTLKEDLSLEGFLKKSDNKRRQELDTYYRINGAIYIIEINEYLINKNFYGERSRAYIMDNKDSIDIDNDLDFKIAELLLKDNNKVRLKK</sequence>
<dbReference type="InterPro" id="IPR050793">
    <property type="entry name" value="CMP-NeuNAc_synthase"/>
</dbReference>
<dbReference type="InterPro" id="IPR029044">
    <property type="entry name" value="Nucleotide-diphossugar_trans"/>
</dbReference>
<dbReference type="STRING" id="94869.SAMN04488529_10810"/>
<dbReference type="CDD" id="cd02513">
    <property type="entry name" value="CMP-NeuAc_Synthase"/>
    <property type="match status" value="1"/>
</dbReference>
<gene>
    <name evidence="1" type="ORF">SAMN04488529_10810</name>
</gene>
<dbReference type="Proteomes" id="UP000198597">
    <property type="component" value="Unassembled WGS sequence"/>
</dbReference>
<accession>A0A1H0TRF5</accession>
<dbReference type="PANTHER" id="PTHR21485">
    <property type="entry name" value="HAD SUPERFAMILY MEMBERS CMAS AND KDSC"/>
    <property type="match status" value="1"/>
</dbReference>
<protein>
    <submittedName>
        <fullName evidence="1">N-acylneuraminate cytidylyltransferase</fullName>
    </submittedName>
</protein>
<keyword evidence="1" id="KW-0548">Nucleotidyltransferase</keyword>
<dbReference type="SUPFAM" id="SSF53448">
    <property type="entry name" value="Nucleotide-diphospho-sugar transferases"/>
    <property type="match status" value="1"/>
</dbReference>
<dbReference type="Pfam" id="PF02348">
    <property type="entry name" value="CTP_transf_3"/>
    <property type="match status" value="1"/>
</dbReference>
<dbReference type="Gene3D" id="3.90.550.10">
    <property type="entry name" value="Spore Coat Polysaccharide Biosynthesis Protein SpsA, Chain A"/>
    <property type="match status" value="1"/>
</dbReference>
<dbReference type="GO" id="GO:0008781">
    <property type="term" value="F:N-acylneuraminate cytidylyltransferase activity"/>
    <property type="evidence" value="ECO:0007669"/>
    <property type="project" value="TreeGrafter"/>
</dbReference>
<dbReference type="RefSeq" id="WP_089970494.1">
    <property type="nucleotide sequence ID" value="NZ_FNJM01000008.1"/>
</dbReference>
<evidence type="ECO:0000313" key="1">
    <source>
        <dbReference type="EMBL" id="SDP56574.1"/>
    </source>
</evidence>
<dbReference type="AlphaFoldDB" id="A0A1H0TRF5"/>